<name>A0A8D8DMV2_CULPI</name>
<proteinExistence type="predicted"/>
<dbReference type="EMBL" id="HBUE01172164">
    <property type="protein sequence ID" value="CAG6515690.1"/>
    <property type="molecule type" value="Transcribed_RNA"/>
</dbReference>
<sequence length="206" mass="22837">MYIKSIIIDGFKSYGKRTEVHGFDPEFNAITGLNGTGKSNILDSICFVLGISNLVHVRATSLQELVYKSGQAGVTKATVTLVFDNTDKDQCPLGYEKCNEISITRQIVVGGKNKYLINGKTVQNKKVQDLFCSVQLNVNNPNFLIMQGRITKVLNMKPQEILSMIEEAAGTSVYEAKREHSIKLIEKKDAKLNELYTVGSKQNTNA</sequence>
<accession>A0A8D8DMV2</accession>
<dbReference type="Gene3D" id="3.40.50.300">
    <property type="entry name" value="P-loop containing nucleotide triphosphate hydrolases"/>
    <property type="match status" value="1"/>
</dbReference>
<dbReference type="GO" id="GO:0005524">
    <property type="term" value="F:ATP binding"/>
    <property type="evidence" value="ECO:0007669"/>
    <property type="project" value="InterPro"/>
</dbReference>
<dbReference type="Pfam" id="PF02463">
    <property type="entry name" value="SMC_N"/>
    <property type="match status" value="1"/>
</dbReference>
<dbReference type="EMBL" id="HBUE01277619">
    <property type="protein sequence ID" value="CAG6567189.1"/>
    <property type="molecule type" value="Transcribed_RNA"/>
</dbReference>
<dbReference type="GO" id="GO:0016887">
    <property type="term" value="F:ATP hydrolysis activity"/>
    <property type="evidence" value="ECO:0007669"/>
    <property type="project" value="InterPro"/>
</dbReference>
<organism evidence="3">
    <name type="scientific">Culex pipiens</name>
    <name type="common">House mosquito</name>
    <dbReference type="NCBI Taxonomy" id="7175"/>
    <lineage>
        <taxon>Eukaryota</taxon>
        <taxon>Metazoa</taxon>
        <taxon>Ecdysozoa</taxon>
        <taxon>Arthropoda</taxon>
        <taxon>Hexapoda</taxon>
        <taxon>Insecta</taxon>
        <taxon>Pterygota</taxon>
        <taxon>Neoptera</taxon>
        <taxon>Endopterygota</taxon>
        <taxon>Diptera</taxon>
        <taxon>Nematocera</taxon>
        <taxon>Culicoidea</taxon>
        <taxon>Culicidae</taxon>
        <taxon>Culicinae</taxon>
        <taxon>Culicini</taxon>
        <taxon>Culex</taxon>
        <taxon>Culex</taxon>
    </lineage>
</organism>
<evidence type="ECO:0000256" key="1">
    <source>
        <dbReference type="ARBA" id="ARBA00023306"/>
    </source>
</evidence>
<feature type="domain" description="RecF/RecN/SMC N-terminal" evidence="2">
    <location>
        <begin position="2"/>
        <end position="138"/>
    </location>
</feature>
<dbReference type="InterPro" id="IPR027417">
    <property type="entry name" value="P-loop_NTPase"/>
</dbReference>
<dbReference type="SUPFAM" id="SSF52540">
    <property type="entry name" value="P-loop containing nucleoside triphosphate hydrolases"/>
    <property type="match status" value="1"/>
</dbReference>
<evidence type="ECO:0000259" key="2">
    <source>
        <dbReference type="Pfam" id="PF02463"/>
    </source>
</evidence>
<dbReference type="InterPro" id="IPR003395">
    <property type="entry name" value="RecF/RecN/SMC_N"/>
</dbReference>
<keyword evidence="1" id="KW-0131">Cell cycle</keyword>
<dbReference type="CDD" id="cd03273">
    <property type="entry name" value="ABC_SMC2_euk"/>
    <property type="match status" value="1"/>
</dbReference>
<dbReference type="AlphaFoldDB" id="A0A8D8DMV2"/>
<dbReference type="PANTHER" id="PTHR43977">
    <property type="entry name" value="STRUCTURAL MAINTENANCE OF CHROMOSOMES PROTEIN 3"/>
    <property type="match status" value="1"/>
</dbReference>
<dbReference type="FunFam" id="3.40.50.300:FF:000278">
    <property type="entry name" value="Structural maintenance of chromosomes 2"/>
    <property type="match status" value="1"/>
</dbReference>
<reference evidence="3" key="1">
    <citation type="submission" date="2021-05" db="EMBL/GenBank/DDBJ databases">
        <authorList>
            <person name="Alioto T."/>
            <person name="Alioto T."/>
            <person name="Gomez Garrido J."/>
        </authorList>
    </citation>
    <scope>NUCLEOTIDE SEQUENCE</scope>
</reference>
<protein>
    <submittedName>
        <fullName evidence="3">Structural maintenance of chromosomes protein 2</fullName>
    </submittedName>
</protein>
<dbReference type="InterPro" id="IPR027120">
    <property type="entry name" value="Smc2_ABC"/>
</dbReference>
<evidence type="ECO:0000313" key="3">
    <source>
        <dbReference type="EMBL" id="CAG6515690.1"/>
    </source>
</evidence>